<evidence type="ECO:0000313" key="2">
    <source>
        <dbReference type="Proteomes" id="UP000297716"/>
    </source>
</evidence>
<proteinExistence type="predicted"/>
<dbReference type="Proteomes" id="UP000297716">
    <property type="component" value="Unassembled WGS sequence"/>
</dbReference>
<evidence type="ECO:0000313" key="1">
    <source>
        <dbReference type="EMBL" id="TGJ80266.1"/>
    </source>
</evidence>
<comment type="caution">
    <text evidence="1">The sequence shown here is derived from an EMBL/GenBank/DDBJ whole genome shotgun (WGS) entry which is preliminary data.</text>
</comment>
<sequence length="99" mass="11074">MFALLTTMRHLSSREDPSWYTFRGSLNIIYTDRLRQSPSKQAAFAILNMLNDAIVPRTEGTDIGQPHNAVALTTDLPSLFGDRQVIFQPPPAQISIESN</sequence>
<dbReference type="EMBL" id="SKBN01000232">
    <property type="protein sequence ID" value="TGJ80266.1"/>
    <property type="molecule type" value="Genomic_DNA"/>
</dbReference>
<reference evidence="1 2" key="1">
    <citation type="submission" date="2019-03" db="EMBL/GenBank/DDBJ databases">
        <title>Draft genome sequence of Xylaria hypoxylon DSM 108379, a ubiquitous saprotrophic-parasitic fungi on hardwood.</title>
        <authorList>
            <person name="Buettner E."/>
            <person name="Leonhardt S."/>
            <person name="Gebauer A.M."/>
            <person name="Liers C."/>
            <person name="Hofrichter M."/>
            <person name="Kellner H."/>
        </authorList>
    </citation>
    <scope>NUCLEOTIDE SEQUENCE [LARGE SCALE GENOMIC DNA]</scope>
    <source>
        <strain evidence="1 2">DSM 108379</strain>
    </source>
</reference>
<name>A0A4Z0YRT5_9PEZI</name>
<organism evidence="1 2">
    <name type="scientific">Xylaria hypoxylon</name>
    <dbReference type="NCBI Taxonomy" id="37992"/>
    <lineage>
        <taxon>Eukaryota</taxon>
        <taxon>Fungi</taxon>
        <taxon>Dikarya</taxon>
        <taxon>Ascomycota</taxon>
        <taxon>Pezizomycotina</taxon>
        <taxon>Sordariomycetes</taxon>
        <taxon>Xylariomycetidae</taxon>
        <taxon>Xylariales</taxon>
        <taxon>Xylariaceae</taxon>
        <taxon>Xylaria</taxon>
    </lineage>
</organism>
<gene>
    <name evidence="1" type="ORF">E0Z10_g8503</name>
</gene>
<protein>
    <submittedName>
        <fullName evidence="1">Uncharacterized protein</fullName>
    </submittedName>
</protein>
<accession>A0A4Z0YRT5</accession>
<keyword evidence="2" id="KW-1185">Reference proteome</keyword>
<dbReference type="AlphaFoldDB" id="A0A4Z0YRT5"/>